<dbReference type="Pfam" id="PF01381">
    <property type="entry name" value="HTH_3"/>
    <property type="match status" value="1"/>
</dbReference>
<gene>
    <name evidence="2" type="ORF">O4U47_14085</name>
</gene>
<dbReference type="RefSeq" id="WP_270678296.1">
    <property type="nucleotide sequence ID" value="NZ_JAQFWP010000023.1"/>
</dbReference>
<dbReference type="Proteomes" id="UP001165685">
    <property type="component" value="Unassembled WGS sequence"/>
</dbReference>
<organism evidence="2 3">
    <name type="scientific">Nocardiopsis suaedae</name>
    <dbReference type="NCBI Taxonomy" id="3018444"/>
    <lineage>
        <taxon>Bacteria</taxon>
        <taxon>Bacillati</taxon>
        <taxon>Actinomycetota</taxon>
        <taxon>Actinomycetes</taxon>
        <taxon>Streptosporangiales</taxon>
        <taxon>Nocardiopsidaceae</taxon>
        <taxon>Nocardiopsis</taxon>
    </lineage>
</organism>
<dbReference type="SMART" id="SM00530">
    <property type="entry name" value="HTH_XRE"/>
    <property type="match status" value="1"/>
</dbReference>
<accession>A0ABT4TLS2</accession>
<proteinExistence type="predicted"/>
<dbReference type="InterPro" id="IPR010982">
    <property type="entry name" value="Lambda_DNA-bd_dom_sf"/>
</dbReference>
<dbReference type="InterPro" id="IPR043917">
    <property type="entry name" value="DUF5753"/>
</dbReference>
<sequence>MVKVGNDVTIRWGRALQEFRSSRGMTQSALGRALGVGGTAISNLERGVRRPSHENLQLLDSTLETGGKLKRLWTELNQSGHLAWLGRLSELEQEAVSIQEFQNQLIPSLLQTEQYALMVMKAISPWLPIERVKEGARIRCERGERFLERSSPFMVAVVSEAVLSGPVDDRVVMREQLEHLVSVAAEGRISLQVVQPGGHPGLVGPFKVLTPQAGPAVIYTESAYKGQFVDDAAVVAEFRLRFGHIQAEADKPSASLDRVREVLEGLKDD</sequence>
<evidence type="ECO:0000259" key="1">
    <source>
        <dbReference type="PROSITE" id="PS50943"/>
    </source>
</evidence>
<reference evidence="2" key="1">
    <citation type="submission" date="2023-01" db="EMBL/GenBank/DDBJ databases">
        <title>Draft genome sequence of Nocardiopsis sp. LSu2-4 isolated from halophytes.</title>
        <authorList>
            <person name="Duangmal K."/>
            <person name="Chantavorakit T."/>
        </authorList>
    </citation>
    <scope>NUCLEOTIDE SEQUENCE</scope>
    <source>
        <strain evidence="2">LSu2-4</strain>
    </source>
</reference>
<comment type="caution">
    <text evidence="2">The sequence shown here is derived from an EMBL/GenBank/DDBJ whole genome shotgun (WGS) entry which is preliminary data.</text>
</comment>
<dbReference type="InterPro" id="IPR001387">
    <property type="entry name" value="Cro/C1-type_HTH"/>
</dbReference>
<evidence type="ECO:0000313" key="2">
    <source>
        <dbReference type="EMBL" id="MDA2805645.1"/>
    </source>
</evidence>
<dbReference type="Pfam" id="PF19054">
    <property type="entry name" value="DUF5753"/>
    <property type="match status" value="1"/>
</dbReference>
<dbReference type="CDD" id="cd00093">
    <property type="entry name" value="HTH_XRE"/>
    <property type="match status" value="1"/>
</dbReference>
<dbReference type="PROSITE" id="PS50943">
    <property type="entry name" value="HTH_CROC1"/>
    <property type="match status" value="1"/>
</dbReference>
<dbReference type="Gene3D" id="1.10.260.40">
    <property type="entry name" value="lambda repressor-like DNA-binding domains"/>
    <property type="match status" value="1"/>
</dbReference>
<name>A0ABT4TLS2_9ACTN</name>
<protein>
    <submittedName>
        <fullName evidence="2">Helix-turn-helix transcriptional regulator</fullName>
    </submittedName>
</protein>
<keyword evidence="3" id="KW-1185">Reference proteome</keyword>
<feature type="domain" description="HTH cro/C1-type" evidence="1">
    <location>
        <begin position="16"/>
        <end position="69"/>
    </location>
</feature>
<evidence type="ECO:0000313" key="3">
    <source>
        <dbReference type="Proteomes" id="UP001165685"/>
    </source>
</evidence>
<dbReference type="EMBL" id="JAQFWP010000023">
    <property type="protein sequence ID" value="MDA2805645.1"/>
    <property type="molecule type" value="Genomic_DNA"/>
</dbReference>
<dbReference type="SUPFAM" id="SSF47413">
    <property type="entry name" value="lambda repressor-like DNA-binding domains"/>
    <property type="match status" value="1"/>
</dbReference>